<feature type="region of interest" description="Disordered" evidence="1">
    <location>
        <begin position="329"/>
        <end position="357"/>
    </location>
</feature>
<dbReference type="AlphaFoldDB" id="A0A8J4BEZ7"/>
<dbReference type="SUPFAM" id="SSF46689">
    <property type="entry name" value="Homeodomain-like"/>
    <property type="match status" value="1"/>
</dbReference>
<reference evidence="2" key="1">
    <citation type="journal article" date="2021" name="Proc. Natl. Acad. Sci. U.S.A.">
        <title>Three genomes in the algal genus Volvox reveal the fate of a haploid sex-determining region after a transition to homothallism.</title>
        <authorList>
            <person name="Yamamoto K."/>
            <person name="Hamaji T."/>
            <person name="Kawai-Toyooka H."/>
            <person name="Matsuzaki R."/>
            <person name="Takahashi F."/>
            <person name="Nishimura Y."/>
            <person name="Kawachi M."/>
            <person name="Noguchi H."/>
            <person name="Minakuchi Y."/>
            <person name="Umen J.G."/>
            <person name="Toyoda A."/>
            <person name="Nozaki H."/>
        </authorList>
    </citation>
    <scope>NUCLEOTIDE SEQUENCE</scope>
    <source>
        <strain evidence="2">NIES-3780</strain>
    </source>
</reference>
<feature type="region of interest" description="Disordered" evidence="1">
    <location>
        <begin position="1"/>
        <end position="75"/>
    </location>
</feature>
<feature type="region of interest" description="Disordered" evidence="1">
    <location>
        <begin position="661"/>
        <end position="752"/>
    </location>
</feature>
<proteinExistence type="predicted"/>
<feature type="compositionally biased region" description="Basic and acidic residues" evidence="1">
    <location>
        <begin position="27"/>
        <end position="41"/>
    </location>
</feature>
<evidence type="ECO:0000313" key="2">
    <source>
        <dbReference type="EMBL" id="GIL57305.1"/>
    </source>
</evidence>
<evidence type="ECO:0000313" key="3">
    <source>
        <dbReference type="Proteomes" id="UP000747399"/>
    </source>
</evidence>
<dbReference type="Gene3D" id="1.10.10.60">
    <property type="entry name" value="Homeodomain-like"/>
    <property type="match status" value="1"/>
</dbReference>
<name>A0A8J4BEZ7_9CHLO</name>
<organism evidence="2 3">
    <name type="scientific">Volvox africanus</name>
    <dbReference type="NCBI Taxonomy" id="51714"/>
    <lineage>
        <taxon>Eukaryota</taxon>
        <taxon>Viridiplantae</taxon>
        <taxon>Chlorophyta</taxon>
        <taxon>core chlorophytes</taxon>
        <taxon>Chlorophyceae</taxon>
        <taxon>CS clade</taxon>
        <taxon>Chlamydomonadales</taxon>
        <taxon>Volvocaceae</taxon>
        <taxon>Volvox</taxon>
    </lineage>
</organism>
<sequence>MDIYPGPAAAATSETLGCRTSGRLRSRPREYWRNEERDKPTTSHALDLPDPEVRSRRGRESMSSPSPCKTSGLSRLGSLAMPSLQVLIRQAAIETHAGSLHQRHESAGAATSTPARLDVRAGNAHGCRAQAVAQREHPVVSEGSPRRRLWAQKLQPGTLPGALPGKFRAGDTAVAAMLAPSVQTTRTKAPDAAAAADQMATNTLPQAVRQADALVANLHGKPVRRRVDHQAMKDAPAVAGAAPATITAAKTAESGAAEVQSAVARGDAAKVLAAGTPVVKLCKRKARADPVLRSAILVRDVAAAVGQVAWPGSASDQDTIGVRRSRRAASHQEAHVGKQQVEEPCTAGSKPRTRPASRIALQDRVLPVASLRQKSQSKLGSKATGMPGGKCSAAAAGTRQPKRQQQLPPGPSLPAAQELEQDVDEEEAYRPRKRARKATVQQPGSSDGRERMTAGVAGHESERGTESTLYTRVCTQPAAATVAEDSRQQAAKVGAAAEDESAARGQKKRGRKPTKASAVEAGIAAQPTSQPEPNIPSQQAAPVGAAGRTEEAGPGKAPGEALGAAPVQLQQTSALSVMPSAVDGSPDCKAAGCAETPLQAAERIAPQVETPVQHQEEEQPVNQAGDQHIQLHQVREPHDGHRPSLIVDNDRVELWRASAEATREKQLTHDNGGGTSQEPGTAGAAEVADRSGGTGNRQEPGRTAEDIGPNAAAGPSQPTRRVPPSPGVDADTTLSSLDLHEADGGPPCRHARPHAVMHAEHDLQPRSGPSAPALGPAPLLFSKVQSIRRALQLEGELKKLTLKWRQAIVDREEDGWTPDQVRDLQVAYYNTDPTLPNFWREVAKGVRGRTAAECFNRVFGSAQEREDRALFAKVLRRHNPAPAAGGGAGRLLDLAAARKRSQKAHEQELLQFIACMECVDAESKPDDKNGFHAGGSCAREPAGDKCRMAVKEPWEHCVHGKEPTRANNCGNEAGPAVNEDWQEDDMYDEYSTEDLEEDEDQE</sequence>
<gene>
    <name evidence="2" type="ORF">Vafri_12553</name>
</gene>
<accession>A0A8J4BEZ7</accession>
<dbReference type="Proteomes" id="UP000747399">
    <property type="component" value="Unassembled WGS sequence"/>
</dbReference>
<feature type="compositionally biased region" description="Polar residues" evidence="1">
    <location>
        <begin position="526"/>
        <end position="540"/>
    </location>
</feature>
<keyword evidence="3" id="KW-1185">Reference proteome</keyword>
<feature type="compositionally biased region" description="Basic residues" evidence="1">
    <location>
        <begin position="505"/>
        <end position="514"/>
    </location>
</feature>
<dbReference type="InterPro" id="IPR009057">
    <property type="entry name" value="Homeodomain-like_sf"/>
</dbReference>
<feature type="region of interest" description="Disordered" evidence="1">
    <location>
        <begin position="370"/>
        <end position="561"/>
    </location>
</feature>
<feature type="compositionally biased region" description="Acidic residues" evidence="1">
    <location>
        <begin position="980"/>
        <end position="1002"/>
    </location>
</feature>
<protein>
    <recommendedName>
        <fullName evidence="4">Myb-like domain-containing protein</fullName>
    </recommendedName>
</protein>
<feature type="compositionally biased region" description="Polar residues" evidence="1">
    <location>
        <begin position="61"/>
        <end position="73"/>
    </location>
</feature>
<dbReference type="EMBL" id="BNCO01000027">
    <property type="protein sequence ID" value="GIL57305.1"/>
    <property type="molecule type" value="Genomic_DNA"/>
</dbReference>
<feature type="region of interest" description="Disordered" evidence="1">
    <location>
        <begin position="960"/>
        <end position="1002"/>
    </location>
</feature>
<evidence type="ECO:0000256" key="1">
    <source>
        <dbReference type="SAM" id="MobiDB-lite"/>
    </source>
</evidence>
<feature type="compositionally biased region" description="Basic and acidic residues" evidence="1">
    <location>
        <begin position="51"/>
        <end position="60"/>
    </location>
</feature>
<evidence type="ECO:0008006" key="4">
    <source>
        <dbReference type="Google" id="ProtNLM"/>
    </source>
</evidence>
<comment type="caution">
    <text evidence="2">The sequence shown here is derived from an EMBL/GenBank/DDBJ whole genome shotgun (WGS) entry which is preliminary data.</text>
</comment>